<evidence type="ECO:0000256" key="5">
    <source>
        <dbReference type="PROSITE-ProRule" id="PRU00278"/>
    </source>
</evidence>
<feature type="domain" description="PpiC" evidence="7">
    <location>
        <begin position="137"/>
        <end position="244"/>
    </location>
</feature>
<dbReference type="Proteomes" id="UP000001695">
    <property type="component" value="Chromosome"/>
</dbReference>
<evidence type="ECO:0000256" key="4">
    <source>
        <dbReference type="ARBA" id="ARBA00031484"/>
    </source>
</evidence>
<dbReference type="STRING" id="395963.Bind_3064"/>
<evidence type="ECO:0000256" key="6">
    <source>
        <dbReference type="SAM" id="SignalP"/>
    </source>
</evidence>
<organism evidence="8 9">
    <name type="scientific">Beijerinckia indica subsp. indica (strain ATCC 9039 / DSM 1715 / NCIMB 8712)</name>
    <dbReference type="NCBI Taxonomy" id="395963"/>
    <lineage>
        <taxon>Bacteria</taxon>
        <taxon>Pseudomonadati</taxon>
        <taxon>Pseudomonadota</taxon>
        <taxon>Alphaproteobacteria</taxon>
        <taxon>Hyphomicrobiales</taxon>
        <taxon>Beijerinckiaceae</taxon>
        <taxon>Beijerinckia</taxon>
    </lineage>
</organism>
<dbReference type="SUPFAM" id="SSF54534">
    <property type="entry name" value="FKBP-like"/>
    <property type="match status" value="1"/>
</dbReference>
<dbReference type="PANTHER" id="PTHR47245">
    <property type="entry name" value="PEPTIDYLPROLYL ISOMERASE"/>
    <property type="match status" value="1"/>
</dbReference>
<dbReference type="InterPro" id="IPR046357">
    <property type="entry name" value="PPIase_dom_sf"/>
</dbReference>
<dbReference type="HOGENOM" id="CLU_034646_3_0_5"/>
<accession>B2IBK0</accession>
<dbReference type="KEGG" id="bid:Bind_3064"/>
<feature type="signal peptide" evidence="6">
    <location>
        <begin position="1"/>
        <end position="21"/>
    </location>
</feature>
<gene>
    <name evidence="8" type="ordered locus">Bind_3064</name>
</gene>
<evidence type="ECO:0000313" key="9">
    <source>
        <dbReference type="Proteomes" id="UP000001695"/>
    </source>
</evidence>
<dbReference type="Pfam" id="PF00639">
    <property type="entry name" value="Rotamase"/>
    <property type="match status" value="1"/>
</dbReference>
<sequence>MLRKTLLSMIPVLSLTTPVFAVDDDIVGRAGGMDVSMKEIRARIDLLPETDRATLTKDPAQLTQFVRGYLADRVLLREAHDTGFDQKTPIKARLDQAHDALLMELYLQSVTHVPDTYPTEAEVRAAYDANKSALIAPRRYQLAQIFIAAPKIDQTKDDKTKDEKTSARLDELMKKLQGKSGDFEVLAREYSDAKAEAAKGGEIGWLAEPSLMPEIRQAVSGLTKGATTAPIRLNDGWHILHILDIREAGSEPLPFTEVKGPLAEQMRRQRLTNERQTYLTHLLKQKVPVVNELALTKLAPTLK</sequence>
<keyword evidence="5 8" id="KW-0413">Isomerase</keyword>
<keyword evidence="5" id="KW-0697">Rotamase</keyword>
<dbReference type="RefSeq" id="WP_012385975.1">
    <property type="nucleotide sequence ID" value="NC_010581.1"/>
</dbReference>
<dbReference type="SUPFAM" id="SSF109998">
    <property type="entry name" value="Triger factor/SurA peptide-binding domain-like"/>
    <property type="match status" value="1"/>
</dbReference>
<dbReference type="InterPro" id="IPR050245">
    <property type="entry name" value="PrsA_foldase"/>
</dbReference>
<dbReference type="PROSITE" id="PS50198">
    <property type="entry name" value="PPIC_PPIASE_2"/>
    <property type="match status" value="1"/>
</dbReference>
<evidence type="ECO:0000256" key="3">
    <source>
        <dbReference type="ARBA" id="ARBA00030642"/>
    </source>
</evidence>
<dbReference type="GO" id="GO:0003755">
    <property type="term" value="F:peptidyl-prolyl cis-trans isomerase activity"/>
    <property type="evidence" value="ECO:0007669"/>
    <property type="project" value="UniProtKB-KW"/>
</dbReference>
<evidence type="ECO:0000256" key="2">
    <source>
        <dbReference type="ARBA" id="ARBA00018370"/>
    </source>
</evidence>
<dbReference type="InterPro" id="IPR000297">
    <property type="entry name" value="PPIase_PpiC"/>
</dbReference>
<dbReference type="AlphaFoldDB" id="B2IBK0"/>
<name>B2IBK0_BEII9</name>
<evidence type="ECO:0000259" key="7">
    <source>
        <dbReference type="PROSITE" id="PS50198"/>
    </source>
</evidence>
<reference evidence="8 9" key="2">
    <citation type="journal article" date="2010" name="J. Bacteriol.">
        <title>Complete genome sequence of Beijerinckia indica subsp. indica.</title>
        <authorList>
            <person name="Tamas I."/>
            <person name="Dedysh S.N."/>
            <person name="Liesack W."/>
            <person name="Stott M.B."/>
            <person name="Alam M."/>
            <person name="Murrell J.C."/>
            <person name="Dunfield P.F."/>
        </authorList>
    </citation>
    <scope>NUCLEOTIDE SEQUENCE [LARGE SCALE GENOMIC DNA]</scope>
    <source>
        <strain evidence="9">ATCC 9039 / DSM 1715 / NCIMB 8712</strain>
    </source>
</reference>
<proteinExistence type="inferred from homology"/>
<evidence type="ECO:0000313" key="8">
    <source>
        <dbReference type="EMBL" id="ACB96626.1"/>
    </source>
</evidence>
<dbReference type="InterPro" id="IPR027304">
    <property type="entry name" value="Trigger_fact/SurA_dom_sf"/>
</dbReference>
<evidence type="ECO:0000256" key="1">
    <source>
        <dbReference type="ARBA" id="ARBA00007656"/>
    </source>
</evidence>
<dbReference type="OrthoDB" id="9812372at2"/>
<dbReference type="Gene3D" id="3.10.50.40">
    <property type="match status" value="1"/>
</dbReference>
<protein>
    <recommendedName>
        <fullName evidence="2">Parvulin-like PPIase</fullName>
    </recommendedName>
    <alternativeName>
        <fullName evidence="3">Peptidyl-prolyl cis-trans isomerase plp</fullName>
    </alternativeName>
    <alternativeName>
        <fullName evidence="4">Rotamase plp</fullName>
    </alternativeName>
</protein>
<reference evidence="9" key="1">
    <citation type="submission" date="2008-03" db="EMBL/GenBank/DDBJ databases">
        <title>Complete sequence of chromosome of Beijerinckia indica subsp. indica ATCC 9039.</title>
        <authorList>
            <consortium name="US DOE Joint Genome Institute"/>
            <person name="Copeland A."/>
            <person name="Lucas S."/>
            <person name="Lapidus A."/>
            <person name="Glavina del Rio T."/>
            <person name="Dalin E."/>
            <person name="Tice H."/>
            <person name="Bruce D."/>
            <person name="Goodwin L."/>
            <person name="Pitluck S."/>
            <person name="LaButti K."/>
            <person name="Schmutz J."/>
            <person name="Larimer F."/>
            <person name="Land M."/>
            <person name="Hauser L."/>
            <person name="Kyrpides N."/>
            <person name="Mikhailova N."/>
            <person name="Dunfield P.F."/>
            <person name="Dedysh S.N."/>
            <person name="Liesack W."/>
            <person name="Saw J.H."/>
            <person name="Alam M."/>
            <person name="Chen Y."/>
            <person name="Murrell J.C."/>
            <person name="Richardson P."/>
        </authorList>
    </citation>
    <scope>NUCLEOTIDE SEQUENCE [LARGE SCALE GENOMIC DNA]</scope>
    <source>
        <strain evidence="9">ATCC 9039 / DSM 1715 / NCIMB 8712</strain>
    </source>
</reference>
<dbReference type="eggNOG" id="COG0760">
    <property type="taxonomic scope" value="Bacteria"/>
</dbReference>
<dbReference type="PANTHER" id="PTHR47245:SF3">
    <property type="entry name" value="PEPTIDYL-PROLYL CIS-TRANS ISOMERASE, PPIC-TYPE-RELATED"/>
    <property type="match status" value="1"/>
</dbReference>
<keyword evidence="9" id="KW-1185">Reference proteome</keyword>
<comment type="similarity">
    <text evidence="1">Belongs to the PpiC/parvulin rotamase family.</text>
</comment>
<keyword evidence="6" id="KW-0732">Signal</keyword>
<dbReference type="EMBL" id="CP001016">
    <property type="protein sequence ID" value="ACB96626.1"/>
    <property type="molecule type" value="Genomic_DNA"/>
</dbReference>
<feature type="chain" id="PRO_5007910095" description="Parvulin-like PPIase" evidence="6">
    <location>
        <begin position="22"/>
        <end position="303"/>
    </location>
</feature>